<dbReference type="RefSeq" id="XP_033686361.1">
    <property type="nucleotide sequence ID" value="XM_033825756.1"/>
</dbReference>
<dbReference type="EMBL" id="ML987193">
    <property type="protein sequence ID" value="KAF2251357.1"/>
    <property type="molecule type" value="Genomic_DNA"/>
</dbReference>
<organism evidence="6 7">
    <name type="scientific">Trematosphaeria pertusa</name>
    <dbReference type="NCBI Taxonomy" id="390896"/>
    <lineage>
        <taxon>Eukaryota</taxon>
        <taxon>Fungi</taxon>
        <taxon>Dikarya</taxon>
        <taxon>Ascomycota</taxon>
        <taxon>Pezizomycotina</taxon>
        <taxon>Dothideomycetes</taxon>
        <taxon>Pleosporomycetidae</taxon>
        <taxon>Pleosporales</taxon>
        <taxon>Massarineae</taxon>
        <taxon>Trematosphaeriaceae</taxon>
        <taxon>Trematosphaeria</taxon>
    </lineage>
</organism>
<evidence type="ECO:0000259" key="5">
    <source>
        <dbReference type="PROSITE" id="PS51387"/>
    </source>
</evidence>
<dbReference type="InterPro" id="IPR006094">
    <property type="entry name" value="Oxid_FAD_bind_N"/>
</dbReference>
<evidence type="ECO:0000313" key="6">
    <source>
        <dbReference type="EMBL" id="KAF2251357.1"/>
    </source>
</evidence>
<dbReference type="Proteomes" id="UP000800094">
    <property type="component" value="Unassembled WGS sequence"/>
</dbReference>
<evidence type="ECO:0000256" key="2">
    <source>
        <dbReference type="ARBA" id="ARBA00022630"/>
    </source>
</evidence>
<gene>
    <name evidence="6" type="ORF">BU26DRAFT_481964</name>
</gene>
<keyword evidence="7" id="KW-1185">Reference proteome</keyword>
<dbReference type="InterPro" id="IPR016166">
    <property type="entry name" value="FAD-bd_PCMH"/>
</dbReference>
<evidence type="ECO:0000313" key="7">
    <source>
        <dbReference type="Proteomes" id="UP000800094"/>
    </source>
</evidence>
<reference evidence="6" key="1">
    <citation type="journal article" date="2020" name="Stud. Mycol.">
        <title>101 Dothideomycetes genomes: a test case for predicting lifestyles and emergence of pathogens.</title>
        <authorList>
            <person name="Haridas S."/>
            <person name="Albert R."/>
            <person name="Binder M."/>
            <person name="Bloem J."/>
            <person name="Labutti K."/>
            <person name="Salamov A."/>
            <person name="Andreopoulos B."/>
            <person name="Baker S."/>
            <person name="Barry K."/>
            <person name="Bills G."/>
            <person name="Bluhm B."/>
            <person name="Cannon C."/>
            <person name="Castanera R."/>
            <person name="Culley D."/>
            <person name="Daum C."/>
            <person name="Ezra D."/>
            <person name="Gonzalez J."/>
            <person name="Henrissat B."/>
            <person name="Kuo A."/>
            <person name="Liang C."/>
            <person name="Lipzen A."/>
            <person name="Lutzoni F."/>
            <person name="Magnuson J."/>
            <person name="Mondo S."/>
            <person name="Nolan M."/>
            <person name="Ohm R."/>
            <person name="Pangilinan J."/>
            <person name="Park H.-J."/>
            <person name="Ramirez L."/>
            <person name="Alfaro M."/>
            <person name="Sun H."/>
            <person name="Tritt A."/>
            <person name="Yoshinaga Y."/>
            <person name="Zwiers L.-H."/>
            <person name="Turgeon B."/>
            <person name="Goodwin S."/>
            <person name="Spatafora J."/>
            <person name="Crous P."/>
            <person name="Grigoriev I."/>
        </authorList>
    </citation>
    <scope>NUCLEOTIDE SEQUENCE</scope>
    <source>
        <strain evidence="6">CBS 122368</strain>
    </source>
</reference>
<dbReference type="OrthoDB" id="2151789at2759"/>
<accession>A0A6A6IM98</accession>
<keyword evidence="3" id="KW-0274">FAD</keyword>
<dbReference type="PANTHER" id="PTHR42973:SF53">
    <property type="entry name" value="FAD-BINDING PCMH-TYPE DOMAIN-CONTAINING PROTEIN-RELATED"/>
    <property type="match status" value="1"/>
</dbReference>
<sequence length="482" mass="53120">MANKTTKNPAEIFSELSLQNQILLPSDDEYKERQESFWSLYSQIEPACIVRPTTANEVSTIVKTLVASGQKFAVRSGGHTQWAGANNIQDGVTIDLQFLNWTKFDEKTRNVDIGPGARWKDVYTELEKHGRVVAGGRNGKVGVGGLLLGGGMTFFTGSRGLACDNIISFEVVLADGSIVTADATNSQKDLFMALKGGSGNFGIVTNFKMLTFVCEKIWGGFRILSKEYIGDALQAFEDFTPHVPEEVDSNILLFIAYMGKLKDVVVIEALIQVGAVENAPAYNKMVSIPAVMDMCKMTTVRELVSEYDPVPNGYYNCFYTLTIKNDVRIFNKAADLHNQVVEDLKALIPEGNFLTECLFQPFSKCIGKRSAERGGNIMGVTGQPEDGVLWVAIIVIKTAEQEKAAYPMLQKWGESVRDFASSIENGLLPWVYMNYADKSQQPLASYGAENVNKMKDVAAKYDPEEVFQKLCPGGFKISDSTL</sequence>
<dbReference type="Gene3D" id="3.30.43.10">
    <property type="entry name" value="Uridine Diphospho-n-acetylenolpyruvylglucosamine Reductase, domain 2"/>
    <property type="match status" value="1"/>
</dbReference>
<dbReference type="AlphaFoldDB" id="A0A6A6IM98"/>
<keyword evidence="2" id="KW-0285">Flavoprotein</keyword>
<dbReference type="InterPro" id="IPR016167">
    <property type="entry name" value="FAD-bd_PCMH_sub1"/>
</dbReference>
<dbReference type="Pfam" id="PF01565">
    <property type="entry name" value="FAD_binding_4"/>
    <property type="match status" value="1"/>
</dbReference>
<dbReference type="InterPro" id="IPR016169">
    <property type="entry name" value="FAD-bd_PCMH_sub2"/>
</dbReference>
<evidence type="ECO:0000256" key="1">
    <source>
        <dbReference type="ARBA" id="ARBA00005466"/>
    </source>
</evidence>
<evidence type="ECO:0000256" key="4">
    <source>
        <dbReference type="ARBA" id="ARBA00023002"/>
    </source>
</evidence>
<name>A0A6A6IM98_9PLEO</name>
<feature type="domain" description="FAD-binding PCMH-type" evidence="5">
    <location>
        <begin position="42"/>
        <end position="214"/>
    </location>
</feature>
<dbReference type="Pfam" id="PF08031">
    <property type="entry name" value="BBE"/>
    <property type="match status" value="1"/>
</dbReference>
<evidence type="ECO:0000256" key="3">
    <source>
        <dbReference type="ARBA" id="ARBA00022827"/>
    </source>
</evidence>
<dbReference type="GO" id="GO:0071949">
    <property type="term" value="F:FAD binding"/>
    <property type="evidence" value="ECO:0007669"/>
    <property type="project" value="InterPro"/>
</dbReference>
<dbReference type="PROSITE" id="PS51387">
    <property type="entry name" value="FAD_PCMH"/>
    <property type="match status" value="1"/>
</dbReference>
<dbReference type="GO" id="GO:0016491">
    <property type="term" value="F:oxidoreductase activity"/>
    <property type="evidence" value="ECO:0007669"/>
    <property type="project" value="UniProtKB-KW"/>
</dbReference>
<dbReference type="GeneID" id="54579086"/>
<comment type="similarity">
    <text evidence="1">Belongs to the oxygen-dependent FAD-linked oxidoreductase family.</text>
</comment>
<dbReference type="Gene3D" id="3.40.462.20">
    <property type="match status" value="1"/>
</dbReference>
<proteinExistence type="inferred from homology"/>
<dbReference type="SUPFAM" id="SSF56176">
    <property type="entry name" value="FAD-binding/transporter-associated domain-like"/>
    <property type="match status" value="1"/>
</dbReference>
<dbReference type="InterPro" id="IPR050416">
    <property type="entry name" value="FAD-linked_Oxidoreductase"/>
</dbReference>
<dbReference type="Gene3D" id="3.30.465.10">
    <property type="match status" value="1"/>
</dbReference>
<keyword evidence="4" id="KW-0560">Oxidoreductase</keyword>
<dbReference type="InterPro" id="IPR036318">
    <property type="entry name" value="FAD-bd_PCMH-like_sf"/>
</dbReference>
<dbReference type="InterPro" id="IPR012951">
    <property type="entry name" value="BBE"/>
</dbReference>
<protein>
    <submittedName>
        <fullName evidence="6">FAD-binding domain-containing protein</fullName>
    </submittedName>
</protein>
<dbReference type="PANTHER" id="PTHR42973">
    <property type="entry name" value="BINDING OXIDOREDUCTASE, PUTATIVE (AFU_ORTHOLOGUE AFUA_1G17690)-RELATED"/>
    <property type="match status" value="1"/>
</dbReference>